<reference evidence="1" key="1">
    <citation type="submission" date="2019-08" db="EMBL/GenBank/DDBJ databases">
        <title>Marinilactibacillus psychrotolerans M13-2T whole genome sequencing project.</title>
        <authorList>
            <person name="Ishikawa M."/>
            <person name="Suzuki T."/>
            <person name="Matsutani M."/>
        </authorList>
    </citation>
    <scope>NUCLEOTIDE SEQUENCE</scope>
    <source>
        <strain evidence="1">M13-2T</strain>
    </source>
</reference>
<dbReference type="Proteomes" id="UP000887127">
    <property type="component" value="Unassembled WGS sequence"/>
</dbReference>
<organism evidence="1 2">
    <name type="scientific">Marinilactibacillus psychrotolerans</name>
    <dbReference type="NCBI Taxonomy" id="191770"/>
    <lineage>
        <taxon>Bacteria</taxon>
        <taxon>Bacillati</taxon>
        <taxon>Bacillota</taxon>
        <taxon>Bacilli</taxon>
        <taxon>Lactobacillales</taxon>
        <taxon>Carnobacteriaceae</taxon>
        <taxon>Marinilactibacillus</taxon>
    </lineage>
</organism>
<sequence>MGNVKLTFYENYCGSVGKSGNDWSKKPIDNLDAQCRKYDLCFSHEKGANNKTCNKAFMRNLLPVIQSSNKYSTKHTVAVIAYKYFSNKI</sequence>
<evidence type="ECO:0000313" key="2">
    <source>
        <dbReference type="Proteomes" id="UP000887127"/>
    </source>
</evidence>
<dbReference type="AlphaFoldDB" id="A0AAV3WUT2"/>
<dbReference type="EMBL" id="BKBI01000005">
    <property type="protein sequence ID" value="GEQ35382.1"/>
    <property type="molecule type" value="Genomic_DNA"/>
</dbReference>
<dbReference type="RefSeq" id="WP_220727620.1">
    <property type="nucleotide sequence ID" value="NZ_BKBI01000005.1"/>
</dbReference>
<accession>A0AAV3WUT2</accession>
<dbReference type="InterPro" id="IPR036444">
    <property type="entry name" value="PLipase_A2_dom_sf"/>
</dbReference>
<dbReference type="GO" id="GO:0050482">
    <property type="term" value="P:arachidonate secretion"/>
    <property type="evidence" value="ECO:0007669"/>
    <property type="project" value="InterPro"/>
</dbReference>
<gene>
    <name evidence="1" type="ORF">M132T_08900</name>
</gene>
<evidence type="ECO:0000313" key="1">
    <source>
        <dbReference type="EMBL" id="GEQ35382.1"/>
    </source>
</evidence>
<dbReference type="GO" id="GO:0004623">
    <property type="term" value="F:phospholipase A2 activity"/>
    <property type="evidence" value="ECO:0007669"/>
    <property type="project" value="InterPro"/>
</dbReference>
<comment type="caution">
    <text evidence="1">The sequence shown here is derived from an EMBL/GenBank/DDBJ whole genome shotgun (WGS) entry which is preliminary data.</text>
</comment>
<protein>
    <submittedName>
        <fullName evidence="1">Uncharacterized protein</fullName>
    </submittedName>
</protein>
<dbReference type="GO" id="GO:0006644">
    <property type="term" value="P:phospholipid metabolic process"/>
    <property type="evidence" value="ECO:0007669"/>
    <property type="project" value="InterPro"/>
</dbReference>
<proteinExistence type="predicted"/>
<dbReference type="SUPFAM" id="SSF48619">
    <property type="entry name" value="Phospholipase A2, PLA2"/>
    <property type="match status" value="1"/>
</dbReference>
<dbReference type="Gene3D" id="1.20.90.10">
    <property type="entry name" value="Phospholipase A2 domain"/>
    <property type="match status" value="1"/>
</dbReference>
<name>A0AAV3WUT2_9LACT</name>